<proteinExistence type="predicted"/>
<feature type="domain" description="Methyltransferase type 11" evidence="1">
    <location>
        <begin position="54"/>
        <end position="142"/>
    </location>
</feature>
<protein>
    <submittedName>
        <fullName evidence="2">Class I SAM-dependent methyltransferase</fullName>
    </submittedName>
</protein>
<dbReference type="PANTHER" id="PTHR43460">
    <property type="entry name" value="METHYLTRANSFERASE"/>
    <property type="match status" value="1"/>
</dbReference>
<evidence type="ECO:0000259" key="1">
    <source>
        <dbReference type="Pfam" id="PF08241"/>
    </source>
</evidence>
<name>A0A9D2LZC1_9FIRM</name>
<comment type="caution">
    <text evidence="2">The sequence shown here is derived from an EMBL/GenBank/DDBJ whole genome shotgun (WGS) entry which is preliminary data.</text>
</comment>
<keyword evidence="2" id="KW-0489">Methyltransferase</keyword>
<dbReference type="GO" id="GO:0008757">
    <property type="term" value="F:S-adenosylmethionine-dependent methyltransferase activity"/>
    <property type="evidence" value="ECO:0007669"/>
    <property type="project" value="InterPro"/>
</dbReference>
<dbReference type="AlphaFoldDB" id="A0A9D2LZC1"/>
<dbReference type="PANTHER" id="PTHR43460:SF1">
    <property type="entry name" value="METHYLTRANSFERASE TYPE 11 DOMAIN-CONTAINING PROTEIN"/>
    <property type="match status" value="1"/>
</dbReference>
<dbReference type="InterPro" id="IPR029063">
    <property type="entry name" value="SAM-dependent_MTases_sf"/>
</dbReference>
<sequence length="254" mass="28955">MDREQLLSHWREEAARGMSGWDFSHIQGRCTVEPLPWDYPQVVREFLRPGVRLLDMGTGGGELLLTLGHPYELTSVTEGWEPNLALCQKKLAPLGITVKYYDSEKGMPLPFPDDSFDLVIDRHESYDLSEVRRVLKKNGFFVTQQVGGENDLPLVKRLCQGFSGSFVGFNLENELPRFRKAGFRVMRSDQAYVESRYLDVGAVVFQASVCPWEYPGFSVETSLEALFQMQAQVESLGFVPNLEHRFLIVAKNRK</sequence>
<dbReference type="Gene3D" id="3.40.50.150">
    <property type="entry name" value="Vaccinia Virus protein VP39"/>
    <property type="match status" value="1"/>
</dbReference>
<dbReference type="InterPro" id="IPR013216">
    <property type="entry name" value="Methyltransf_11"/>
</dbReference>
<dbReference type="Pfam" id="PF08241">
    <property type="entry name" value="Methyltransf_11"/>
    <property type="match status" value="1"/>
</dbReference>
<dbReference type="SUPFAM" id="SSF53335">
    <property type="entry name" value="S-adenosyl-L-methionine-dependent methyltransferases"/>
    <property type="match status" value="1"/>
</dbReference>
<accession>A0A9D2LZC1</accession>
<reference evidence="2" key="2">
    <citation type="submission" date="2021-04" db="EMBL/GenBank/DDBJ databases">
        <authorList>
            <person name="Gilroy R."/>
        </authorList>
    </citation>
    <scope>NUCLEOTIDE SEQUENCE</scope>
    <source>
        <strain evidence="2">ChiBcolR8-3208</strain>
    </source>
</reference>
<dbReference type="GO" id="GO:0032259">
    <property type="term" value="P:methylation"/>
    <property type="evidence" value="ECO:0007669"/>
    <property type="project" value="UniProtKB-KW"/>
</dbReference>
<evidence type="ECO:0000313" key="2">
    <source>
        <dbReference type="EMBL" id="HJB38050.1"/>
    </source>
</evidence>
<organism evidence="2 3">
    <name type="scientific">Candidatus Acutalibacter ornithocaccae</name>
    <dbReference type="NCBI Taxonomy" id="2838416"/>
    <lineage>
        <taxon>Bacteria</taxon>
        <taxon>Bacillati</taxon>
        <taxon>Bacillota</taxon>
        <taxon>Clostridia</taxon>
        <taxon>Eubacteriales</taxon>
        <taxon>Acutalibacteraceae</taxon>
        <taxon>Acutalibacter</taxon>
    </lineage>
</organism>
<reference evidence="2" key="1">
    <citation type="journal article" date="2021" name="PeerJ">
        <title>Extensive microbial diversity within the chicken gut microbiome revealed by metagenomics and culture.</title>
        <authorList>
            <person name="Gilroy R."/>
            <person name="Ravi A."/>
            <person name="Getino M."/>
            <person name="Pursley I."/>
            <person name="Horton D.L."/>
            <person name="Alikhan N.F."/>
            <person name="Baker D."/>
            <person name="Gharbi K."/>
            <person name="Hall N."/>
            <person name="Watson M."/>
            <person name="Adriaenssens E.M."/>
            <person name="Foster-Nyarko E."/>
            <person name="Jarju S."/>
            <person name="Secka A."/>
            <person name="Antonio M."/>
            <person name="Oren A."/>
            <person name="Chaudhuri R.R."/>
            <person name="La Ragione R."/>
            <person name="Hildebrand F."/>
            <person name="Pallen M.J."/>
        </authorList>
    </citation>
    <scope>NUCLEOTIDE SEQUENCE</scope>
    <source>
        <strain evidence="2">ChiBcolR8-3208</strain>
    </source>
</reference>
<dbReference type="Proteomes" id="UP000824214">
    <property type="component" value="Unassembled WGS sequence"/>
</dbReference>
<evidence type="ECO:0000313" key="3">
    <source>
        <dbReference type="Proteomes" id="UP000824214"/>
    </source>
</evidence>
<dbReference type="EMBL" id="DWXZ01000176">
    <property type="protein sequence ID" value="HJB38050.1"/>
    <property type="molecule type" value="Genomic_DNA"/>
</dbReference>
<keyword evidence="2" id="KW-0808">Transferase</keyword>
<gene>
    <name evidence="2" type="ORF">H9942_08295</name>
</gene>
<dbReference type="InterPro" id="IPR052939">
    <property type="entry name" value="23S_rRNA_MeTrnsfrase_RlmA"/>
</dbReference>